<evidence type="ECO:0000256" key="1">
    <source>
        <dbReference type="ARBA" id="ARBA00022722"/>
    </source>
</evidence>
<evidence type="ECO:0000256" key="2">
    <source>
        <dbReference type="ARBA" id="ARBA00022801"/>
    </source>
</evidence>
<dbReference type="GO" id="GO:0003676">
    <property type="term" value="F:nucleic acid binding"/>
    <property type="evidence" value="ECO:0007669"/>
    <property type="project" value="InterPro"/>
</dbReference>
<dbReference type="RefSeq" id="WP_203897858.1">
    <property type="nucleotide sequence ID" value="NZ_BOPF01000003.1"/>
</dbReference>
<dbReference type="PANTHER" id="PTHR30231:SF4">
    <property type="entry name" value="PROTEIN NEN2"/>
    <property type="match status" value="1"/>
</dbReference>
<evidence type="ECO:0000313" key="5">
    <source>
        <dbReference type="EMBL" id="GIJ44302.1"/>
    </source>
</evidence>
<sequence>MVEAGPFLPEAARRYPHDYALVDVETTGLNPDQDRIIQIAIAHVGSHGVLQRTWSTLVNPGCEPGPVHIHGLTAQHLAEAPPYVSVADDLGRLLDGRVLVAHNATFDWRFLAAEALRANHELPVSRRLCTIALTRHLDLPV</sequence>
<dbReference type="PANTHER" id="PTHR30231">
    <property type="entry name" value="DNA POLYMERASE III SUBUNIT EPSILON"/>
    <property type="match status" value="1"/>
</dbReference>
<dbReference type="SMART" id="SM00479">
    <property type="entry name" value="EXOIII"/>
    <property type="match status" value="1"/>
</dbReference>
<evidence type="ECO:0000313" key="6">
    <source>
        <dbReference type="Proteomes" id="UP000619260"/>
    </source>
</evidence>
<dbReference type="GO" id="GO:0005829">
    <property type="term" value="C:cytosol"/>
    <property type="evidence" value="ECO:0007669"/>
    <property type="project" value="TreeGrafter"/>
</dbReference>
<feature type="domain" description="Exonuclease" evidence="4">
    <location>
        <begin position="18"/>
        <end position="139"/>
    </location>
</feature>
<keyword evidence="6" id="KW-1185">Reference proteome</keyword>
<dbReference type="AlphaFoldDB" id="A0A8J3YHE2"/>
<proteinExistence type="predicted"/>
<dbReference type="CDD" id="cd06127">
    <property type="entry name" value="DEDDh"/>
    <property type="match status" value="1"/>
</dbReference>
<organism evidence="5 6">
    <name type="scientific">Virgisporangium aliadipatigenens</name>
    <dbReference type="NCBI Taxonomy" id="741659"/>
    <lineage>
        <taxon>Bacteria</taxon>
        <taxon>Bacillati</taxon>
        <taxon>Actinomycetota</taxon>
        <taxon>Actinomycetes</taxon>
        <taxon>Micromonosporales</taxon>
        <taxon>Micromonosporaceae</taxon>
        <taxon>Virgisporangium</taxon>
    </lineage>
</organism>
<keyword evidence="3" id="KW-0269">Exonuclease</keyword>
<protein>
    <recommendedName>
        <fullName evidence="4">Exonuclease domain-containing protein</fullName>
    </recommendedName>
</protein>
<gene>
    <name evidence="5" type="ORF">Val02_11880</name>
</gene>
<dbReference type="Proteomes" id="UP000619260">
    <property type="component" value="Unassembled WGS sequence"/>
</dbReference>
<dbReference type="InterPro" id="IPR036397">
    <property type="entry name" value="RNaseH_sf"/>
</dbReference>
<dbReference type="InterPro" id="IPR012337">
    <property type="entry name" value="RNaseH-like_sf"/>
</dbReference>
<accession>A0A8J3YHE2</accession>
<dbReference type="Gene3D" id="3.30.420.10">
    <property type="entry name" value="Ribonuclease H-like superfamily/Ribonuclease H"/>
    <property type="match status" value="1"/>
</dbReference>
<dbReference type="InterPro" id="IPR013520">
    <property type="entry name" value="Ribonucl_H"/>
</dbReference>
<dbReference type="EMBL" id="BOPF01000003">
    <property type="protein sequence ID" value="GIJ44302.1"/>
    <property type="molecule type" value="Genomic_DNA"/>
</dbReference>
<name>A0A8J3YHE2_9ACTN</name>
<comment type="caution">
    <text evidence="5">The sequence shown here is derived from an EMBL/GenBank/DDBJ whole genome shotgun (WGS) entry which is preliminary data.</text>
</comment>
<keyword evidence="1" id="KW-0540">Nuclease</keyword>
<dbReference type="Pfam" id="PF00929">
    <property type="entry name" value="RNase_T"/>
    <property type="match status" value="1"/>
</dbReference>
<dbReference type="SUPFAM" id="SSF53098">
    <property type="entry name" value="Ribonuclease H-like"/>
    <property type="match status" value="1"/>
</dbReference>
<dbReference type="FunFam" id="3.30.420.10:FF:000045">
    <property type="entry name" value="3'-5' exonuclease DinG"/>
    <property type="match status" value="1"/>
</dbReference>
<evidence type="ECO:0000259" key="4">
    <source>
        <dbReference type="SMART" id="SM00479"/>
    </source>
</evidence>
<dbReference type="GO" id="GO:0008408">
    <property type="term" value="F:3'-5' exonuclease activity"/>
    <property type="evidence" value="ECO:0007669"/>
    <property type="project" value="TreeGrafter"/>
</dbReference>
<evidence type="ECO:0000256" key="3">
    <source>
        <dbReference type="ARBA" id="ARBA00022839"/>
    </source>
</evidence>
<keyword evidence="2" id="KW-0378">Hydrolase</keyword>
<reference evidence="5" key="1">
    <citation type="submission" date="2021-01" db="EMBL/GenBank/DDBJ databases">
        <title>Whole genome shotgun sequence of Virgisporangium aliadipatigenens NBRC 105644.</title>
        <authorList>
            <person name="Komaki H."/>
            <person name="Tamura T."/>
        </authorList>
    </citation>
    <scope>NUCLEOTIDE SEQUENCE</scope>
    <source>
        <strain evidence="5">NBRC 105644</strain>
    </source>
</reference>